<organism evidence="1 2">
    <name type="scientific">Bauhinia variegata</name>
    <name type="common">Purple orchid tree</name>
    <name type="synonym">Phanera variegata</name>
    <dbReference type="NCBI Taxonomy" id="167791"/>
    <lineage>
        <taxon>Eukaryota</taxon>
        <taxon>Viridiplantae</taxon>
        <taxon>Streptophyta</taxon>
        <taxon>Embryophyta</taxon>
        <taxon>Tracheophyta</taxon>
        <taxon>Spermatophyta</taxon>
        <taxon>Magnoliopsida</taxon>
        <taxon>eudicotyledons</taxon>
        <taxon>Gunneridae</taxon>
        <taxon>Pentapetalae</taxon>
        <taxon>rosids</taxon>
        <taxon>fabids</taxon>
        <taxon>Fabales</taxon>
        <taxon>Fabaceae</taxon>
        <taxon>Cercidoideae</taxon>
        <taxon>Cercideae</taxon>
        <taxon>Bauhiniinae</taxon>
        <taxon>Bauhinia</taxon>
    </lineage>
</organism>
<name>A0ACB9LD03_BAUVA</name>
<comment type="caution">
    <text evidence="1">The sequence shown here is derived from an EMBL/GenBank/DDBJ whole genome shotgun (WGS) entry which is preliminary data.</text>
</comment>
<keyword evidence="2" id="KW-1185">Reference proteome</keyword>
<protein>
    <submittedName>
        <fullName evidence="1">Uncharacterized protein</fullName>
    </submittedName>
</protein>
<proteinExistence type="predicted"/>
<evidence type="ECO:0000313" key="2">
    <source>
        <dbReference type="Proteomes" id="UP000828941"/>
    </source>
</evidence>
<gene>
    <name evidence="1" type="ORF">L6164_030644</name>
</gene>
<dbReference type="EMBL" id="CM039437">
    <property type="protein sequence ID" value="KAI4307460.1"/>
    <property type="molecule type" value="Genomic_DNA"/>
</dbReference>
<evidence type="ECO:0000313" key="1">
    <source>
        <dbReference type="EMBL" id="KAI4307460.1"/>
    </source>
</evidence>
<dbReference type="Proteomes" id="UP000828941">
    <property type="component" value="Chromosome 12"/>
</dbReference>
<reference evidence="1 2" key="1">
    <citation type="journal article" date="2022" name="DNA Res.">
        <title>Chromosomal-level genome assembly of the orchid tree Bauhinia variegata (Leguminosae; Cercidoideae) supports the allotetraploid origin hypothesis of Bauhinia.</title>
        <authorList>
            <person name="Zhong Y."/>
            <person name="Chen Y."/>
            <person name="Zheng D."/>
            <person name="Pang J."/>
            <person name="Liu Y."/>
            <person name="Luo S."/>
            <person name="Meng S."/>
            <person name="Qian L."/>
            <person name="Wei D."/>
            <person name="Dai S."/>
            <person name="Zhou R."/>
        </authorList>
    </citation>
    <scope>NUCLEOTIDE SEQUENCE [LARGE SCALE GENOMIC DNA]</scope>
    <source>
        <strain evidence="1">BV-YZ2020</strain>
    </source>
</reference>
<sequence length="293" mass="31822">MSAAVETHSQSQSQPQTQLPKSTDSDSQPKDSHSPDYAPYPKIDPKDVTPPPQENWTSVSMSQIPTQHPNSTPTNAEAQATISSNAATAMPQDSNPYVTPAPAPAPASPAKNTLDSVKDVLGKWGKKAADATKKAEVLAGNMWQHLKTGPSFADAAVGRIAQGTKVLAEGGYEKIFRQTFETVPEEQLLKTYACYLSTSAGPVMGILYLSTAKLAFCSDSPLSYKVGDQTQWSYYKVVIPVHQLRAVNPSTSRTNPSEKFIQIISVDNHEFWFMGFLHYDSAVKNIQGALQPH</sequence>
<accession>A0ACB9LD03</accession>